<feature type="compositionally biased region" description="Basic residues" evidence="1">
    <location>
        <begin position="122"/>
        <end position="132"/>
    </location>
</feature>
<evidence type="ECO:0000313" key="2">
    <source>
        <dbReference type="EMBL" id="KAJ7082737.1"/>
    </source>
</evidence>
<feature type="compositionally biased region" description="Low complexity" evidence="1">
    <location>
        <begin position="44"/>
        <end position="55"/>
    </location>
</feature>
<dbReference type="AlphaFoldDB" id="A0AAD6XN48"/>
<comment type="caution">
    <text evidence="2">The sequence shown here is derived from an EMBL/GenBank/DDBJ whole genome shotgun (WGS) entry which is preliminary data.</text>
</comment>
<reference evidence="2" key="1">
    <citation type="submission" date="2023-03" db="EMBL/GenBank/DDBJ databases">
        <title>Massive genome expansion in bonnet fungi (Mycena s.s.) driven by repeated elements and novel gene families across ecological guilds.</title>
        <authorList>
            <consortium name="Lawrence Berkeley National Laboratory"/>
            <person name="Harder C.B."/>
            <person name="Miyauchi S."/>
            <person name="Viragh M."/>
            <person name="Kuo A."/>
            <person name="Thoen E."/>
            <person name="Andreopoulos B."/>
            <person name="Lu D."/>
            <person name="Skrede I."/>
            <person name="Drula E."/>
            <person name="Henrissat B."/>
            <person name="Morin E."/>
            <person name="Kohler A."/>
            <person name="Barry K."/>
            <person name="LaButti K."/>
            <person name="Morin E."/>
            <person name="Salamov A."/>
            <person name="Lipzen A."/>
            <person name="Mereny Z."/>
            <person name="Hegedus B."/>
            <person name="Baldrian P."/>
            <person name="Stursova M."/>
            <person name="Weitz H."/>
            <person name="Taylor A."/>
            <person name="Grigoriev I.V."/>
            <person name="Nagy L.G."/>
            <person name="Martin F."/>
            <person name="Kauserud H."/>
        </authorList>
    </citation>
    <scope>NUCLEOTIDE SEQUENCE</scope>
    <source>
        <strain evidence="2">CBHHK173m</strain>
    </source>
</reference>
<keyword evidence="3" id="KW-1185">Reference proteome</keyword>
<protein>
    <submittedName>
        <fullName evidence="2">Uncharacterized protein</fullName>
    </submittedName>
</protein>
<gene>
    <name evidence="2" type="ORF">B0H15DRAFT_852571</name>
</gene>
<evidence type="ECO:0000313" key="3">
    <source>
        <dbReference type="Proteomes" id="UP001222325"/>
    </source>
</evidence>
<feature type="non-terminal residue" evidence="2">
    <location>
        <position position="156"/>
    </location>
</feature>
<name>A0AAD6XN48_9AGAR</name>
<dbReference type="EMBL" id="JARJCN010000044">
    <property type="protein sequence ID" value="KAJ7082737.1"/>
    <property type="molecule type" value="Genomic_DNA"/>
</dbReference>
<organism evidence="2 3">
    <name type="scientific">Mycena belliarum</name>
    <dbReference type="NCBI Taxonomy" id="1033014"/>
    <lineage>
        <taxon>Eukaryota</taxon>
        <taxon>Fungi</taxon>
        <taxon>Dikarya</taxon>
        <taxon>Basidiomycota</taxon>
        <taxon>Agaricomycotina</taxon>
        <taxon>Agaricomycetes</taxon>
        <taxon>Agaricomycetidae</taxon>
        <taxon>Agaricales</taxon>
        <taxon>Marasmiineae</taxon>
        <taxon>Mycenaceae</taxon>
        <taxon>Mycena</taxon>
    </lineage>
</organism>
<feature type="compositionally biased region" description="Basic and acidic residues" evidence="1">
    <location>
        <begin position="32"/>
        <end position="43"/>
    </location>
</feature>
<proteinExistence type="predicted"/>
<feature type="compositionally biased region" description="Pro residues" evidence="1">
    <location>
        <begin position="69"/>
        <end position="78"/>
    </location>
</feature>
<accession>A0AAD6XN48</accession>
<sequence>MRLQVAHPRHNDIPHSSPVPAAFESRAGGVRLGRELPRPRADTPRSPAAAARPLAVYGRSGAVKRVSRPVPPRPPQRSPPQRTSALPPLPPHAQIRPNAPPPPFPTTSHAAPAPHPLPTKSHPFRRPIKRPLAHAAQTPGTRRRCPSRPQVVSQGP</sequence>
<dbReference type="Proteomes" id="UP001222325">
    <property type="component" value="Unassembled WGS sequence"/>
</dbReference>
<evidence type="ECO:0000256" key="1">
    <source>
        <dbReference type="SAM" id="MobiDB-lite"/>
    </source>
</evidence>
<feature type="region of interest" description="Disordered" evidence="1">
    <location>
        <begin position="1"/>
        <end position="156"/>
    </location>
</feature>